<accession>A0A811PZP2</accession>
<keyword evidence="3" id="KW-1185">Reference proteome</keyword>
<name>A0A811PZP2_9POAL</name>
<proteinExistence type="predicted"/>
<dbReference type="EMBL" id="CAJGYO010000008">
    <property type="protein sequence ID" value="CAD6250398.1"/>
    <property type="molecule type" value="Genomic_DNA"/>
</dbReference>
<reference evidence="2" key="1">
    <citation type="submission" date="2020-10" db="EMBL/GenBank/DDBJ databases">
        <authorList>
            <person name="Han B."/>
            <person name="Lu T."/>
            <person name="Zhao Q."/>
            <person name="Huang X."/>
            <person name="Zhao Y."/>
        </authorList>
    </citation>
    <scope>NUCLEOTIDE SEQUENCE</scope>
</reference>
<organism evidence="2 3">
    <name type="scientific">Miscanthus lutarioriparius</name>
    <dbReference type="NCBI Taxonomy" id="422564"/>
    <lineage>
        <taxon>Eukaryota</taxon>
        <taxon>Viridiplantae</taxon>
        <taxon>Streptophyta</taxon>
        <taxon>Embryophyta</taxon>
        <taxon>Tracheophyta</taxon>
        <taxon>Spermatophyta</taxon>
        <taxon>Magnoliopsida</taxon>
        <taxon>Liliopsida</taxon>
        <taxon>Poales</taxon>
        <taxon>Poaceae</taxon>
        <taxon>PACMAD clade</taxon>
        <taxon>Panicoideae</taxon>
        <taxon>Andropogonodae</taxon>
        <taxon>Andropogoneae</taxon>
        <taxon>Saccharinae</taxon>
        <taxon>Miscanthus</taxon>
    </lineage>
</organism>
<gene>
    <name evidence="2" type="ORF">NCGR_LOCUS34185</name>
</gene>
<dbReference type="Proteomes" id="UP000604825">
    <property type="component" value="Unassembled WGS sequence"/>
</dbReference>
<dbReference type="AlphaFoldDB" id="A0A811PZP2"/>
<feature type="region of interest" description="Disordered" evidence="1">
    <location>
        <begin position="1"/>
        <end position="84"/>
    </location>
</feature>
<evidence type="ECO:0000313" key="2">
    <source>
        <dbReference type="EMBL" id="CAD6250398.1"/>
    </source>
</evidence>
<comment type="caution">
    <text evidence="2">The sequence shown here is derived from an EMBL/GenBank/DDBJ whole genome shotgun (WGS) entry which is preliminary data.</text>
</comment>
<evidence type="ECO:0000313" key="3">
    <source>
        <dbReference type="Proteomes" id="UP000604825"/>
    </source>
</evidence>
<protein>
    <submittedName>
        <fullName evidence="2">Uncharacterized protein</fullName>
    </submittedName>
</protein>
<feature type="compositionally biased region" description="Low complexity" evidence="1">
    <location>
        <begin position="39"/>
        <end position="57"/>
    </location>
</feature>
<sequence>MAASGPNGPMYRRNVRVSLHLFTSQRTRGGKEREGGRELGFTSTGEIRSISTSGSSSKENEDAERNSRRRAPVESTAPVERDEQGLLSCAVAAGRFAVGEEAEKLFWCALRLRGEEKGNGSALRNGRILDRVGGVGR</sequence>
<evidence type="ECO:0000256" key="1">
    <source>
        <dbReference type="SAM" id="MobiDB-lite"/>
    </source>
</evidence>